<comment type="subcellular location">
    <subcellularLocation>
        <location evidence="1">Cell membrane</location>
        <topology evidence="1">Lipid-anchor</topology>
    </subcellularLocation>
</comment>
<dbReference type="InterPro" id="IPR003760">
    <property type="entry name" value="PnrA-like"/>
</dbReference>
<dbReference type="PANTHER" id="PTHR34296:SF2">
    <property type="entry name" value="ABC TRANSPORTER GUANOSINE-BINDING PROTEIN NUPN"/>
    <property type="match status" value="1"/>
</dbReference>
<evidence type="ECO:0000313" key="9">
    <source>
        <dbReference type="Proteomes" id="UP001595823"/>
    </source>
</evidence>
<evidence type="ECO:0000256" key="1">
    <source>
        <dbReference type="ARBA" id="ARBA00004193"/>
    </source>
</evidence>
<keyword evidence="3" id="KW-1003">Cell membrane</keyword>
<dbReference type="RefSeq" id="WP_380618642.1">
    <property type="nucleotide sequence ID" value="NZ_JBHSDK010000008.1"/>
</dbReference>
<evidence type="ECO:0000259" key="7">
    <source>
        <dbReference type="Pfam" id="PF02608"/>
    </source>
</evidence>
<gene>
    <name evidence="8" type="ORF">ACFPET_05735</name>
</gene>
<evidence type="ECO:0000256" key="6">
    <source>
        <dbReference type="ARBA" id="ARBA00023288"/>
    </source>
</evidence>
<organism evidence="8 9">
    <name type="scientific">Salininema proteolyticum</name>
    <dbReference type="NCBI Taxonomy" id="1607685"/>
    <lineage>
        <taxon>Bacteria</taxon>
        <taxon>Bacillati</taxon>
        <taxon>Actinomycetota</taxon>
        <taxon>Actinomycetes</taxon>
        <taxon>Glycomycetales</taxon>
        <taxon>Glycomycetaceae</taxon>
        <taxon>Salininema</taxon>
    </lineage>
</organism>
<feature type="domain" description="ABC transporter substrate-binding protein PnrA-like" evidence="7">
    <location>
        <begin position="58"/>
        <end position="349"/>
    </location>
</feature>
<dbReference type="Proteomes" id="UP001595823">
    <property type="component" value="Unassembled WGS sequence"/>
</dbReference>
<dbReference type="InterPro" id="IPR028082">
    <property type="entry name" value="Peripla_BP_I"/>
</dbReference>
<sequence>MSTRNNLPFYPISATRTPAEDLPLKRLGGIAAVAVLGLAACGSGDEDRASAGADFDACMVTDSGEVDDRSFNEAAWNGFQQAAYGNSQIEVDYAASESEEDFRPNLEQLVNDDCELIVGVGALMAEDLEAVAEANPETRFALVDGRVDLPNVYSIEFDPAQSSFLTGYAAAEMSESDKVGTWGGMDIPPVTVFMDGFVRGVEHYNEAKGESVEVVGWDPDSREGNFIDSFEDADAGRELSEDYIAEDVDIIHSVGGTAGIGAVEAAEEAGDVRVVWVDRDGCDAMPDSCAQILTSSVKNIAGAVEKAIDDAFAGGATDGSYLGDLSNSGVGMSEFHTYQSDVPNKLLSELDELRAELIQGDIELDSPSSPEL</sequence>
<keyword evidence="4" id="KW-0732">Signal</keyword>
<dbReference type="Pfam" id="PF02608">
    <property type="entry name" value="Bmp"/>
    <property type="match status" value="1"/>
</dbReference>
<dbReference type="InterPro" id="IPR050957">
    <property type="entry name" value="BMP_lipoprotein"/>
</dbReference>
<keyword evidence="5" id="KW-0472">Membrane</keyword>
<dbReference type="EMBL" id="JBHSDK010000008">
    <property type="protein sequence ID" value="MFC4334694.1"/>
    <property type="molecule type" value="Genomic_DNA"/>
</dbReference>
<proteinExistence type="inferred from homology"/>
<evidence type="ECO:0000256" key="3">
    <source>
        <dbReference type="ARBA" id="ARBA00022475"/>
    </source>
</evidence>
<evidence type="ECO:0000256" key="5">
    <source>
        <dbReference type="ARBA" id="ARBA00023136"/>
    </source>
</evidence>
<dbReference type="PANTHER" id="PTHR34296">
    <property type="entry name" value="TRANSCRIPTIONAL ACTIVATOR PROTEIN MED"/>
    <property type="match status" value="1"/>
</dbReference>
<dbReference type="SUPFAM" id="SSF53822">
    <property type="entry name" value="Periplasmic binding protein-like I"/>
    <property type="match status" value="1"/>
</dbReference>
<evidence type="ECO:0000256" key="2">
    <source>
        <dbReference type="ARBA" id="ARBA00008610"/>
    </source>
</evidence>
<dbReference type="Gene3D" id="3.40.50.2300">
    <property type="match status" value="2"/>
</dbReference>
<evidence type="ECO:0000313" key="8">
    <source>
        <dbReference type="EMBL" id="MFC4334694.1"/>
    </source>
</evidence>
<keyword evidence="9" id="KW-1185">Reference proteome</keyword>
<accession>A0ABV8TV65</accession>
<comment type="caution">
    <text evidence="8">The sequence shown here is derived from an EMBL/GenBank/DDBJ whole genome shotgun (WGS) entry which is preliminary data.</text>
</comment>
<dbReference type="CDD" id="cd06354">
    <property type="entry name" value="PBP1_PrnA-like"/>
    <property type="match status" value="1"/>
</dbReference>
<name>A0ABV8TV65_9ACTN</name>
<comment type="similarity">
    <text evidence="2">Belongs to the BMP lipoprotein family.</text>
</comment>
<keyword evidence="6" id="KW-0449">Lipoprotein</keyword>
<reference evidence="9" key="1">
    <citation type="journal article" date="2019" name="Int. J. Syst. Evol. Microbiol.">
        <title>The Global Catalogue of Microorganisms (GCM) 10K type strain sequencing project: providing services to taxonomists for standard genome sequencing and annotation.</title>
        <authorList>
            <consortium name="The Broad Institute Genomics Platform"/>
            <consortium name="The Broad Institute Genome Sequencing Center for Infectious Disease"/>
            <person name="Wu L."/>
            <person name="Ma J."/>
        </authorList>
    </citation>
    <scope>NUCLEOTIDE SEQUENCE [LARGE SCALE GENOMIC DNA]</scope>
    <source>
        <strain evidence="9">IBRC-M 10908</strain>
    </source>
</reference>
<protein>
    <submittedName>
        <fullName evidence="8">BMP family protein</fullName>
    </submittedName>
</protein>
<evidence type="ECO:0000256" key="4">
    <source>
        <dbReference type="ARBA" id="ARBA00022729"/>
    </source>
</evidence>